<comment type="caution">
    <text evidence="1">The sequence shown here is derived from an EMBL/GenBank/DDBJ whole genome shotgun (WGS) entry which is preliminary data.</text>
</comment>
<organism evidence="1 2">
    <name type="scientific">Synchytrium endobioticum</name>
    <dbReference type="NCBI Taxonomy" id="286115"/>
    <lineage>
        <taxon>Eukaryota</taxon>
        <taxon>Fungi</taxon>
        <taxon>Fungi incertae sedis</taxon>
        <taxon>Chytridiomycota</taxon>
        <taxon>Chytridiomycota incertae sedis</taxon>
        <taxon>Chytridiomycetes</taxon>
        <taxon>Synchytriales</taxon>
        <taxon>Synchytriaceae</taxon>
        <taxon>Synchytrium</taxon>
    </lineage>
</organism>
<dbReference type="PROSITE" id="PS51257">
    <property type="entry name" value="PROKAR_LIPOPROTEIN"/>
    <property type="match status" value="1"/>
</dbReference>
<dbReference type="EMBL" id="QEAM01000213">
    <property type="protein sequence ID" value="TPX43664.1"/>
    <property type="molecule type" value="Genomic_DNA"/>
</dbReference>
<dbReference type="VEuPathDB" id="FungiDB:SeMB42_g02303"/>
<evidence type="ECO:0000313" key="2">
    <source>
        <dbReference type="Proteomes" id="UP000320475"/>
    </source>
</evidence>
<name>A0A507CWV8_9FUNG</name>
<proteinExistence type="predicted"/>
<reference evidence="1 2" key="1">
    <citation type="journal article" date="2019" name="Sci. Rep.">
        <title>Comparative genomics of chytrid fungi reveal insights into the obligate biotrophic and pathogenic lifestyle of Synchytrium endobioticum.</title>
        <authorList>
            <person name="van de Vossenberg B.T.L.H."/>
            <person name="Warris S."/>
            <person name="Nguyen H.D.T."/>
            <person name="van Gent-Pelzer M.P.E."/>
            <person name="Joly D.L."/>
            <person name="van de Geest H.C."/>
            <person name="Bonants P.J.M."/>
            <person name="Smith D.S."/>
            <person name="Levesque C.A."/>
            <person name="van der Lee T.A.J."/>
        </authorList>
    </citation>
    <scope>NUCLEOTIDE SEQUENCE [LARGE SCALE GENOMIC DNA]</scope>
    <source>
        <strain evidence="1 2">LEV6574</strain>
    </source>
</reference>
<sequence>MKPIMTKKVITIVVLQATMLYYLVSAGGCLSGGHGQDRSVAVPLLAALARNLVDRANRLIEVSQQVMASARDVENILDSCRGVSRARELAAEAQKLIEQIPSWNVDAQRVIEQANEAVAAAARVQDLAALDAQHARILAAPQTDLAQNLADLQAQHENDVLTLHNFTENLAALDARQTKAIDSLHGHVRNFAAPQADLVRNFAAPQADLAQNLAAIEVRHVQNLAALDAQHAENLAALENYHARRLAGS</sequence>
<protein>
    <submittedName>
        <fullName evidence="1">Uncharacterized protein</fullName>
    </submittedName>
</protein>
<dbReference type="Proteomes" id="UP000320475">
    <property type="component" value="Unassembled WGS sequence"/>
</dbReference>
<gene>
    <name evidence="1" type="ORF">SeLEV6574_g04928</name>
</gene>
<evidence type="ECO:0000313" key="1">
    <source>
        <dbReference type="EMBL" id="TPX43664.1"/>
    </source>
</evidence>
<dbReference type="AlphaFoldDB" id="A0A507CWV8"/>
<accession>A0A507CWV8</accession>